<organism evidence="2 3">
    <name type="scientific">Pseudodesulfovibrio portus</name>
    <dbReference type="NCBI Taxonomy" id="231439"/>
    <lineage>
        <taxon>Bacteria</taxon>
        <taxon>Pseudomonadati</taxon>
        <taxon>Thermodesulfobacteriota</taxon>
        <taxon>Desulfovibrionia</taxon>
        <taxon>Desulfovibrionales</taxon>
        <taxon>Desulfovibrionaceae</taxon>
    </lineage>
</organism>
<name>A0ABM8ATX9_9BACT</name>
<proteinExistence type="predicted"/>
<keyword evidence="3" id="KW-1185">Reference proteome</keyword>
<gene>
    <name evidence="2" type="ORF">JCM14722_24570</name>
</gene>
<accession>A0ABM8ATX9</accession>
<reference evidence="2" key="1">
    <citation type="submission" date="2022-08" db="EMBL/GenBank/DDBJ databases">
        <title>Genome Sequence of the sulphate-reducing bacterium, Pseudodesulfovibrio portus JCM14722.</title>
        <authorList>
            <person name="Kondo R."/>
            <person name="Kataoka T."/>
        </authorList>
    </citation>
    <scope>NUCLEOTIDE SEQUENCE</scope>
    <source>
        <strain evidence="2">JCM 14722</strain>
    </source>
</reference>
<protein>
    <submittedName>
        <fullName evidence="2">Uncharacterized protein</fullName>
    </submittedName>
</protein>
<feature type="region of interest" description="Disordered" evidence="1">
    <location>
        <begin position="57"/>
        <end position="84"/>
    </location>
</feature>
<dbReference type="Proteomes" id="UP001061361">
    <property type="component" value="Chromosome"/>
</dbReference>
<evidence type="ECO:0000313" key="2">
    <source>
        <dbReference type="EMBL" id="BDQ34915.1"/>
    </source>
</evidence>
<evidence type="ECO:0000313" key="3">
    <source>
        <dbReference type="Proteomes" id="UP001061361"/>
    </source>
</evidence>
<sequence>MQCGITLAPMQLEARVKSMILATVLTLVMCSPGLAVDVRDLPGSLLVASKPDKGQPPVLIIKGEGGKVTGVEKGGKDRKRKERK</sequence>
<evidence type="ECO:0000256" key="1">
    <source>
        <dbReference type="SAM" id="MobiDB-lite"/>
    </source>
</evidence>
<dbReference type="EMBL" id="AP026708">
    <property type="protein sequence ID" value="BDQ34915.1"/>
    <property type="molecule type" value="Genomic_DNA"/>
</dbReference>